<gene>
    <name evidence="3" type="ORF">ACFFVD_17425</name>
</gene>
<feature type="region of interest" description="Disordered" evidence="1">
    <location>
        <begin position="347"/>
        <end position="370"/>
    </location>
</feature>
<sequence>MATRYLRRDEGLFTADSVARRVWAYPTSALLGFIRAVTIEHLDPDLTAAVDASGQVLQRPALRYDRTVQYFATVLFGDAESVIKSSDILMKVHARAHGPNPVTGGTFDSNDPDSQLWIHMTAWHSILYVYEKYGPGTLSRAEETEYWRECAVAAAMQPIHLENVPTSRGEVQKYFDDWRDRLAASEQAVYNIDFILDGMRTIFTALPAPMRAAFGPVIRAGVIATYPRWMRPLMGVRQSRLVDSLVTALIRPGMATLARSPRAQMWFLERVAPRGGPVLTGYIRGVPAESSSVYSPESARAKFGDPRPPLQQYADQLAARGLDTALTPYKRNHHEAPLEFVAPRAQAGECAGSGSQARAQSQSAAQARAG</sequence>
<dbReference type="PANTHER" id="PTHR36151:SF3">
    <property type="entry name" value="ER-BOUND OXYGENASE MPAB_MPAB'_RUBBER OXYGENASE CATALYTIC DOMAIN-CONTAINING PROTEIN"/>
    <property type="match status" value="1"/>
</dbReference>
<evidence type="ECO:0000259" key="2">
    <source>
        <dbReference type="Pfam" id="PF09995"/>
    </source>
</evidence>
<name>A0ABV5JUU4_9ACTN</name>
<organism evidence="3 4">
    <name type="scientific">Dietzia aerolata</name>
    <dbReference type="NCBI Taxonomy" id="595984"/>
    <lineage>
        <taxon>Bacteria</taxon>
        <taxon>Bacillati</taxon>
        <taxon>Actinomycetota</taxon>
        <taxon>Actinomycetes</taxon>
        <taxon>Mycobacteriales</taxon>
        <taxon>Dietziaceae</taxon>
        <taxon>Dietzia</taxon>
    </lineage>
</organism>
<keyword evidence="4" id="KW-1185">Reference proteome</keyword>
<accession>A0ABV5JUU4</accession>
<protein>
    <submittedName>
        <fullName evidence="3">Oxygenase MpaB family protein</fullName>
        <ecNumber evidence="3">1.-.-.-</ecNumber>
    </submittedName>
</protein>
<feature type="domain" description="ER-bound oxygenase mpaB/mpaB'/Rubber oxygenase catalytic" evidence="2">
    <location>
        <begin position="20"/>
        <end position="241"/>
    </location>
</feature>
<proteinExistence type="predicted"/>
<dbReference type="Proteomes" id="UP001589700">
    <property type="component" value="Unassembled WGS sequence"/>
</dbReference>
<dbReference type="GO" id="GO:0016491">
    <property type="term" value="F:oxidoreductase activity"/>
    <property type="evidence" value="ECO:0007669"/>
    <property type="project" value="UniProtKB-KW"/>
</dbReference>
<feature type="compositionally biased region" description="Low complexity" evidence="1">
    <location>
        <begin position="352"/>
        <end position="370"/>
    </location>
</feature>
<dbReference type="EC" id="1.-.-.-" evidence="3"/>
<dbReference type="EMBL" id="JBHMDY010000033">
    <property type="protein sequence ID" value="MFB9261559.1"/>
    <property type="molecule type" value="Genomic_DNA"/>
</dbReference>
<reference evidence="3 4" key="1">
    <citation type="submission" date="2024-09" db="EMBL/GenBank/DDBJ databases">
        <authorList>
            <person name="Sun Q."/>
            <person name="Mori K."/>
        </authorList>
    </citation>
    <scope>NUCLEOTIDE SEQUENCE [LARGE SCALE GENOMIC DNA]</scope>
    <source>
        <strain evidence="3 4">CCM 7659</strain>
    </source>
</reference>
<keyword evidence="3" id="KW-0560">Oxidoreductase</keyword>
<dbReference type="InterPro" id="IPR018713">
    <property type="entry name" value="MPAB/Lcp_cat_dom"/>
</dbReference>
<dbReference type="RefSeq" id="WP_187354468.1">
    <property type="nucleotide sequence ID" value="NZ_JAALDM010000138.1"/>
</dbReference>
<evidence type="ECO:0000313" key="4">
    <source>
        <dbReference type="Proteomes" id="UP001589700"/>
    </source>
</evidence>
<evidence type="ECO:0000313" key="3">
    <source>
        <dbReference type="EMBL" id="MFB9261559.1"/>
    </source>
</evidence>
<evidence type="ECO:0000256" key="1">
    <source>
        <dbReference type="SAM" id="MobiDB-lite"/>
    </source>
</evidence>
<dbReference type="PANTHER" id="PTHR36151">
    <property type="entry name" value="BLR2777 PROTEIN"/>
    <property type="match status" value="1"/>
</dbReference>
<dbReference type="Pfam" id="PF09995">
    <property type="entry name" value="MPAB_Lcp_cat"/>
    <property type="match status" value="1"/>
</dbReference>
<comment type="caution">
    <text evidence="3">The sequence shown here is derived from an EMBL/GenBank/DDBJ whole genome shotgun (WGS) entry which is preliminary data.</text>
</comment>